<feature type="transmembrane region" description="Helical" evidence="1">
    <location>
        <begin position="293"/>
        <end position="312"/>
    </location>
</feature>
<dbReference type="EMBL" id="CP054056">
    <property type="protein sequence ID" value="QKJ25203.1"/>
    <property type="molecule type" value="Genomic_DNA"/>
</dbReference>
<evidence type="ECO:0000256" key="1">
    <source>
        <dbReference type="SAM" id="Phobius"/>
    </source>
</evidence>
<keyword evidence="3" id="KW-1185">Reference proteome</keyword>
<protein>
    <submittedName>
        <fullName evidence="2">Uncharacterized protein</fullName>
    </submittedName>
</protein>
<dbReference type="AlphaFoldDB" id="A0A7D4Q4N1"/>
<keyword evidence="1" id="KW-1133">Transmembrane helix</keyword>
<feature type="transmembrane region" description="Helical" evidence="1">
    <location>
        <begin position="122"/>
        <end position="146"/>
    </location>
</feature>
<dbReference type="Proteomes" id="UP000501003">
    <property type="component" value="Chromosome"/>
</dbReference>
<evidence type="ECO:0000313" key="2">
    <source>
        <dbReference type="EMBL" id="QKJ25203.1"/>
    </source>
</evidence>
<keyword evidence="1" id="KW-0472">Membrane</keyword>
<sequence>MVEFEPPKPKALGESELHRVIASLGTSAEALEKAQQIIANQAMLRQRDADALATWIKSMQQDGSAAAQAALRKIVLDTVPVELPKPLPDLASAPLSTNFQEALFTSELSLIKRRELSQRAQLLRNVIPSLASWIMVGLVNCIIAVWLKLNDLEALISFAIGVTAAGLILLVLKTHTLHPLTRSAAVFGGWGVYLGAALAIALSTLIVLEGTEATSDFVPIEEFLGYDNRVLGMAAIALMVAQLVGREIQFWVLAAGGIGVLVFGAQENGGFSPISVGSLVSQGSWDLLQFDQVIWGSLAVAFSTVTLFAFSMPHVQTRAWSFSLQIPLGIGVSVLALTIQGVEWVTLLTLGLMMLSASFSGRDLAAGWLGRLAGLAFLIPVVLMPLRDFVAGPAVSLVIVLVTLLFGDQLVRRSALHIPSLDTSYGFYGAFHWPTWLALAISIPLGTEAVQRLLVPNSEFSETELALIFGLVVGIVFALIRIPFIRAQDTEIKNVEFRNLNLDNLLGL</sequence>
<organism evidence="2 3">
    <name type="scientific">Aquiluna borgnonia</name>
    <dbReference type="NCBI Taxonomy" id="2499157"/>
    <lineage>
        <taxon>Bacteria</taxon>
        <taxon>Bacillati</taxon>
        <taxon>Actinomycetota</taxon>
        <taxon>Actinomycetes</taxon>
        <taxon>Micrococcales</taxon>
        <taxon>Microbacteriaceae</taxon>
        <taxon>Luna cluster</taxon>
        <taxon>Luna-1 subcluster</taxon>
        <taxon>Aquiluna</taxon>
    </lineage>
</organism>
<feature type="transmembrane region" description="Helical" evidence="1">
    <location>
        <begin position="368"/>
        <end position="386"/>
    </location>
</feature>
<dbReference type="KEGG" id="aqg:HRU87_03185"/>
<feature type="transmembrane region" description="Helical" evidence="1">
    <location>
        <begin position="152"/>
        <end position="172"/>
    </location>
</feature>
<feature type="transmembrane region" description="Helical" evidence="1">
    <location>
        <begin position="184"/>
        <end position="208"/>
    </location>
</feature>
<evidence type="ECO:0000313" key="3">
    <source>
        <dbReference type="Proteomes" id="UP000501003"/>
    </source>
</evidence>
<accession>A0A7D4Q4N1</accession>
<feature type="transmembrane region" description="Helical" evidence="1">
    <location>
        <begin position="465"/>
        <end position="484"/>
    </location>
</feature>
<feature type="transmembrane region" description="Helical" evidence="1">
    <location>
        <begin position="392"/>
        <end position="411"/>
    </location>
</feature>
<reference evidence="2 3" key="1">
    <citation type="submission" date="2020-05" db="EMBL/GenBank/DDBJ databases">
        <title>Aquirufa sp. strain 15G-AUS-rot a new Aquirufa species.</title>
        <authorList>
            <person name="Pitt A."/>
            <person name="Hahn M.W."/>
        </authorList>
    </citation>
    <scope>NUCLEOTIDE SEQUENCE [LARGE SCALE GENOMIC DNA]</scope>
    <source>
        <strain evidence="2 3">15G-AUS-rot</strain>
    </source>
</reference>
<keyword evidence="1" id="KW-0812">Transmembrane</keyword>
<name>A0A7D4Q4N1_9MICO</name>
<dbReference type="RefSeq" id="WP_173493500.1">
    <property type="nucleotide sequence ID" value="NZ_CP054056.1"/>
</dbReference>
<proteinExistence type="predicted"/>
<feature type="transmembrane region" description="Helical" evidence="1">
    <location>
        <begin position="250"/>
        <end position="266"/>
    </location>
</feature>
<feature type="transmembrane region" description="Helical" evidence="1">
    <location>
        <begin position="423"/>
        <end position="445"/>
    </location>
</feature>
<gene>
    <name evidence="2" type="ORF">HRU87_03185</name>
</gene>